<accession>A0A6J2SYM8</accession>
<name>A0A6J2SYM8_DROHY</name>
<gene>
    <name evidence="9" type="primary">LOC115483428</name>
</gene>
<proteinExistence type="inferred from homology"/>
<evidence type="ECO:0000256" key="6">
    <source>
        <dbReference type="RuleBase" id="RU004453"/>
    </source>
</evidence>
<reference evidence="9" key="1">
    <citation type="submission" date="2025-08" db="UniProtKB">
        <authorList>
            <consortium name="RefSeq"/>
        </authorList>
    </citation>
    <scope>IDENTIFICATION</scope>
    <source>
        <strain evidence="9">15085-1641.00</strain>
        <tissue evidence="9">Whole body</tissue>
    </source>
</reference>
<dbReference type="InterPro" id="IPR017853">
    <property type="entry name" value="GH"/>
</dbReference>
<dbReference type="FunFam" id="3.10.50.10:FF:000001">
    <property type="entry name" value="Chitinase 3-like 1"/>
    <property type="match status" value="1"/>
</dbReference>
<evidence type="ECO:0000313" key="8">
    <source>
        <dbReference type="Proteomes" id="UP000504633"/>
    </source>
</evidence>
<dbReference type="GeneID" id="115483428"/>
<dbReference type="Proteomes" id="UP000504633">
    <property type="component" value="Unplaced"/>
</dbReference>
<evidence type="ECO:0000259" key="7">
    <source>
        <dbReference type="PROSITE" id="PS51910"/>
    </source>
</evidence>
<dbReference type="InterPro" id="IPR011583">
    <property type="entry name" value="Chitinase_II/V-like_cat"/>
</dbReference>
<dbReference type="PANTHER" id="PTHR11177:SF360">
    <property type="entry name" value="CHITINASE 4-RELATED"/>
    <property type="match status" value="1"/>
</dbReference>
<feature type="domain" description="GH18" evidence="7">
    <location>
        <begin position="1"/>
        <end position="297"/>
    </location>
</feature>
<dbReference type="Pfam" id="PF00704">
    <property type="entry name" value="Glyco_hydro_18"/>
    <property type="match status" value="1"/>
</dbReference>
<dbReference type="GO" id="GO:0008061">
    <property type="term" value="F:chitin binding"/>
    <property type="evidence" value="ECO:0007669"/>
    <property type="project" value="InterPro"/>
</dbReference>
<keyword evidence="2 5" id="KW-0378">Hydrolase</keyword>
<dbReference type="PROSITE" id="PS51910">
    <property type="entry name" value="GH18_2"/>
    <property type="match status" value="1"/>
</dbReference>
<evidence type="ECO:0000256" key="4">
    <source>
        <dbReference type="ARBA" id="ARBA00023295"/>
    </source>
</evidence>
<dbReference type="KEGG" id="dhe:115483428"/>
<keyword evidence="8" id="KW-1185">Reference proteome</keyword>
<protein>
    <submittedName>
        <fullName evidence="9">Probable chitinase 2</fullName>
    </submittedName>
</protein>
<organism evidence="8 9">
    <name type="scientific">Drosophila hydei</name>
    <name type="common">Fruit fly</name>
    <dbReference type="NCBI Taxonomy" id="7224"/>
    <lineage>
        <taxon>Eukaryota</taxon>
        <taxon>Metazoa</taxon>
        <taxon>Ecdysozoa</taxon>
        <taxon>Arthropoda</taxon>
        <taxon>Hexapoda</taxon>
        <taxon>Insecta</taxon>
        <taxon>Pterygota</taxon>
        <taxon>Neoptera</taxon>
        <taxon>Endopterygota</taxon>
        <taxon>Diptera</taxon>
        <taxon>Brachycera</taxon>
        <taxon>Muscomorpha</taxon>
        <taxon>Ephydroidea</taxon>
        <taxon>Drosophilidae</taxon>
        <taxon>Drosophila</taxon>
    </lineage>
</organism>
<keyword evidence="1" id="KW-0732">Signal</keyword>
<evidence type="ECO:0000313" key="9">
    <source>
        <dbReference type="RefSeq" id="XP_030081250.1"/>
    </source>
</evidence>
<dbReference type="InterPro" id="IPR029070">
    <property type="entry name" value="Chitinase_insertion_sf"/>
</dbReference>
<dbReference type="PROSITE" id="PS01095">
    <property type="entry name" value="GH18_1"/>
    <property type="match status" value="1"/>
</dbReference>
<keyword evidence="3" id="KW-1015">Disulfide bond</keyword>
<evidence type="ECO:0000256" key="2">
    <source>
        <dbReference type="ARBA" id="ARBA00022801"/>
    </source>
</evidence>
<comment type="similarity">
    <text evidence="6">Belongs to the glycosyl hydrolase 18 family.</text>
</comment>
<dbReference type="GO" id="GO:0005975">
    <property type="term" value="P:carbohydrate metabolic process"/>
    <property type="evidence" value="ECO:0007669"/>
    <property type="project" value="InterPro"/>
</dbReference>
<dbReference type="SMART" id="SM00636">
    <property type="entry name" value="Glyco_18"/>
    <property type="match status" value="1"/>
</dbReference>
<evidence type="ECO:0000256" key="3">
    <source>
        <dbReference type="ARBA" id="ARBA00023157"/>
    </source>
</evidence>
<dbReference type="OMA" id="DWSAREW"/>
<dbReference type="RefSeq" id="XP_030081250.1">
    <property type="nucleotide sequence ID" value="XM_030225390.1"/>
</dbReference>
<dbReference type="GO" id="GO:0006032">
    <property type="term" value="P:chitin catabolic process"/>
    <property type="evidence" value="ECO:0007669"/>
    <property type="project" value="UniProtKB-ARBA"/>
</dbReference>
<dbReference type="SUPFAM" id="SSF54556">
    <property type="entry name" value="Chitinase insertion domain"/>
    <property type="match status" value="1"/>
</dbReference>
<dbReference type="Gene3D" id="3.20.20.80">
    <property type="entry name" value="Glycosidases"/>
    <property type="match status" value="1"/>
</dbReference>
<dbReference type="PANTHER" id="PTHR11177">
    <property type="entry name" value="CHITINASE"/>
    <property type="match status" value="1"/>
</dbReference>
<dbReference type="OrthoDB" id="73875at2759"/>
<sequence>MGSCNQGKFISLDENLDLDSGHALKKRNPKLKVLAVVGGWNEGSTKYSKMAADPVKRSRFISSALAFIRKHDFDGLDLDWEYPGQRGGSSADRANFVTLLREIKEAFEDYDLELSIAVGASQQVAEISYDIPAISEHVTYINIMAYDYHSYKDGYLGLNAPMAEVKKTINYWLNQGAWADKLILGIPFYGQSYTMKRKSQNEPGDRCIGPGDAGPFTCQEGFLSYNEILDQDWEVRELTSAYVTWDDQWVGFDSKRVVKSKMEFVKSKNLGGAMAWSIDTDYNNRLLRVMNDGLQSSESSGCEIG</sequence>
<dbReference type="GO" id="GO:0004568">
    <property type="term" value="F:chitinase activity"/>
    <property type="evidence" value="ECO:0007669"/>
    <property type="project" value="UniProtKB-ARBA"/>
</dbReference>
<dbReference type="SUPFAM" id="SSF51445">
    <property type="entry name" value="(Trans)glycosidases"/>
    <property type="match status" value="1"/>
</dbReference>
<dbReference type="InterPro" id="IPR001579">
    <property type="entry name" value="Glyco_hydro_18_chit_AS"/>
</dbReference>
<keyword evidence="4 5" id="KW-0326">Glycosidase</keyword>
<evidence type="ECO:0000256" key="1">
    <source>
        <dbReference type="ARBA" id="ARBA00022729"/>
    </source>
</evidence>
<dbReference type="InterPro" id="IPR001223">
    <property type="entry name" value="Glyco_hydro18_cat"/>
</dbReference>
<dbReference type="InterPro" id="IPR050314">
    <property type="entry name" value="Glycosyl_Hydrlase_18"/>
</dbReference>
<evidence type="ECO:0000256" key="5">
    <source>
        <dbReference type="RuleBase" id="RU000489"/>
    </source>
</evidence>
<dbReference type="Gene3D" id="3.10.50.10">
    <property type="match status" value="1"/>
</dbReference>
<dbReference type="AlphaFoldDB" id="A0A6J2SYM8"/>
<dbReference type="GO" id="GO:0005576">
    <property type="term" value="C:extracellular region"/>
    <property type="evidence" value="ECO:0007669"/>
    <property type="project" value="TreeGrafter"/>
</dbReference>